<dbReference type="InterPro" id="IPR005162">
    <property type="entry name" value="Retrotrans_gag_dom"/>
</dbReference>
<name>A0AAE1JXJ6_9FABA</name>
<accession>A0AAE1JXJ6</accession>
<evidence type="ECO:0000259" key="2">
    <source>
        <dbReference type="Pfam" id="PF03732"/>
    </source>
</evidence>
<gene>
    <name evidence="4" type="ORF">QN277_018948</name>
</gene>
<evidence type="ECO:0000256" key="1">
    <source>
        <dbReference type="SAM" id="MobiDB-lite"/>
    </source>
</evidence>
<dbReference type="EMBL" id="JAWXYG010000004">
    <property type="protein sequence ID" value="KAK4275938.1"/>
    <property type="molecule type" value="Genomic_DNA"/>
</dbReference>
<feature type="region of interest" description="Disordered" evidence="1">
    <location>
        <begin position="1"/>
        <end position="30"/>
    </location>
</feature>
<protein>
    <recommendedName>
        <fullName evidence="6">Retrotransposon Copia-like N-terminal domain-containing protein</fullName>
    </recommendedName>
</protein>
<proteinExistence type="predicted"/>
<dbReference type="InterPro" id="IPR029472">
    <property type="entry name" value="Copia-like_N"/>
</dbReference>
<feature type="domain" description="Retrotransposon gag" evidence="2">
    <location>
        <begin position="118"/>
        <end position="169"/>
    </location>
</feature>
<comment type="caution">
    <text evidence="4">The sequence shown here is derived from an EMBL/GenBank/DDBJ whole genome shotgun (WGS) entry which is preliminary data.</text>
</comment>
<dbReference type="Pfam" id="PF14244">
    <property type="entry name" value="Retrotran_gag_3"/>
    <property type="match status" value="1"/>
</dbReference>
<evidence type="ECO:0000313" key="4">
    <source>
        <dbReference type="EMBL" id="KAK4275938.1"/>
    </source>
</evidence>
<evidence type="ECO:0000259" key="3">
    <source>
        <dbReference type="Pfam" id="PF14244"/>
    </source>
</evidence>
<dbReference type="AlphaFoldDB" id="A0AAE1JXJ6"/>
<evidence type="ECO:0008006" key="6">
    <source>
        <dbReference type="Google" id="ProtNLM"/>
    </source>
</evidence>
<dbReference type="Proteomes" id="UP001293593">
    <property type="component" value="Unassembled WGS sequence"/>
</dbReference>
<reference evidence="4" key="1">
    <citation type="submission" date="2023-10" db="EMBL/GenBank/DDBJ databases">
        <title>Chromosome-level genome of the transformable northern wattle, Acacia crassicarpa.</title>
        <authorList>
            <person name="Massaro I."/>
            <person name="Sinha N.R."/>
            <person name="Poethig S."/>
            <person name="Leichty A.R."/>
        </authorList>
    </citation>
    <scope>NUCLEOTIDE SEQUENCE</scope>
    <source>
        <strain evidence="4">Acra3RX</strain>
        <tissue evidence="4">Leaf</tissue>
    </source>
</reference>
<organism evidence="4 5">
    <name type="scientific">Acacia crassicarpa</name>
    <name type="common">northern wattle</name>
    <dbReference type="NCBI Taxonomy" id="499986"/>
    <lineage>
        <taxon>Eukaryota</taxon>
        <taxon>Viridiplantae</taxon>
        <taxon>Streptophyta</taxon>
        <taxon>Embryophyta</taxon>
        <taxon>Tracheophyta</taxon>
        <taxon>Spermatophyta</taxon>
        <taxon>Magnoliopsida</taxon>
        <taxon>eudicotyledons</taxon>
        <taxon>Gunneridae</taxon>
        <taxon>Pentapetalae</taxon>
        <taxon>rosids</taxon>
        <taxon>fabids</taxon>
        <taxon>Fabales</taxon>
        <taxon>Fabaceae</taxon>
        <taxon>Caesalpinioideae</taxon>
        <taxon>mimosoid clade</taxon>
        <taxon>Acacieae</taxon>
        <taxon>Acacia</taxon>
    </lineage>
</organism>
<sequence length="384" mass="42805">MATTSPSLAGNNGGDSSRATSDPTQQVGHPYYLHPNENPSLILVSPVLSGPNYHSWARAMRMALISKNKICFLDSSSSVPQKTDPLYSAWERSNMMVLSWITRSLSLTLAQSILWIDRACDVWDDLKARYSQNDVFRLADLQEEIQSLKQGDLSVSDYFTKLKILWDELLVIRPALSCSCIPKCHCGISELYQKHMDEDYVIRFLKGLSDRFGTVKSQIMLVDPLPNINRVFSLVTQQERELGFQPPETITLFNKASVSRSNSQNASRPNPSVSGKMCTFCGKARHTEATCYRKHGFPPGFKFRNASVNNVAADPVSVTKTPIGSDKVVNQSYSFTPDQYKRLLALVQTDNQSPHLSAAVNSVSAAELTMSNSAPTFQEDDWFS</sequence>
<feature type="domain" description="Retrotransposon Copia-like N-terminal" evidence="3">
    <location>
        <begin position="34"/>
        <end position="80"/>
    </location>
</feature>
<keyword evidence="5" id="KW-1185">Reference proteome</keyword>
<dbReference type="PANTHER" id="PTHR37610:SF55">
    <property type="entry name" value="RETROTRANSPOSON COPIA-LIKE N-TERMINAL DOMAIN-CONTAINING PROTEIN"/>
    <property type="match status" value="1"/>
</dbReference>
<feature type="compositionally biased region" description="Polar residues" evidence="1">
    <location>
        <begin position="1"/>
        <end position="27"/>
    </location>
</feature>
<evidence type="ECO:0000313" key="5">
    <source>
        <dbReference type="Proteomes" id="UP001293593"/>
    </source>
</evidence>
<dbReference type="PANTHER" id="PTHR37610">
    <property type="entry name" value="CCHC-TYPE DOMAIN-CONTAINING PROTEIN"/>
    <property type="match status" value="1"/>
</dbReference>
<dbReference type="Pfam" id="PF03732">
    <property type="entry name" value="Retrotrans_gag"/>
    <property type="match status" value="1"/>
</dbReference>